<dbReference type="EMBL" id="JAAMPI010002455">
    <property type="protein sequence ID" value="KAF4613385.1"/>
    <property type="molecule type" value="Genomic_DNA"/>
</dbReference>
<evidence type="ECO:0000313" key="1">
    <source>
        <dbReference type="EMBL" id="KAF4613385.1"/>
    </source>
</evidence>
<dbReference type="AlphaFoldDB" id="A0A8H4QLJ5"/>
<organism evidence="1 2">
    <name type="scientific">Cudoniella acicularis</name>
    <dbReference type="NCBI Taxonomy" id="354080"/>
    <lineage>
        <taxon>Eukaryota</taxon>
        <taxon>Fungi</taxon>
        <taxon>Dikarya</taxon>
        <taxon>Ascomycota</taxon>
        <taxon>Pezizomycotina</taxon>
        <taxon>Leotiomycetes</taxon>
        <taxon>Helotiales</taxon>
        <taxon>Tricladiaceae</taxon>
        <taxon>Cudoniella</taxon>
    </lineage>
</organism>
<keyword evidence="2" id="KW-1185">Reference proteome</keyword>
<protein>
    <submittedName>
        <fullName evidence="1">Uncharacterized protein</fullName>
    </submittedName>
</protein>
<sequence length="711" mass="82020">MYNRKQIEITPFGERKDPIIFPFLISEAKTERGDSFESCERQTAFPIWRLLKLQHGLRHLSKRRVDELGGPLAWFVSNRGEDWRVYGCYTDIEEDSKISYNIHNLWSGRVDSLDGALQILLIIDYIFDWARDLYRAVIYQQLKTLTTNNARDSGSIDSDSDIYSLAPVAHGMQIGMFRKPQDTAIRPYPSFYSAVEDQPADQRESPYLPHHDSSNNFKPFVWSHNELIIPDLEQWKAQDCEYGVFRPLNVIDNEFECVYVTTENLTDILSSLTRNRSVNAMKARLVMQTIESNPLLISNTLLNLLEAIWTGTERYPITGDRPKPPQERTIIATLAFRVRFSKDWRVTRFLTCLAFDATAFAALGQKTGYKLNRGFQPGAFKSPQLNEQDVEQLVEYLRTGSAIDNFVAATKQKTKIIAKLAEPKTGFNFISSPNSLRVRDIVSKIKRSTSSILSRWSEDQPLRFSSQTLGQSMEDVPESTADAVFGQQQLLKHPGDSLLEVILRTERSILLYSEPSQSGVWRRNTPIPPFCMFRMGLDQEPPDALYQLELIFNTYKKGKVFFTCHETDNTYSSALRKEEYEVLVQDENLRLLALNWYRHILWGYMHDRNEHSPGTGLSNDETDPIYGMPIRDDASPGLLEEFRWLKRKWEITGDSEEETEEKKADLEKLGPFPMHSVRESPTIIIPERDKVLWEKLAKRSGLKHRVIESDQ</sequence>
<name>A0A8H4QLJ5_9HELO</name>
<comment type="caution">
    <text evidence="1">The sequence shown here is derived from an EMBL/GenBank/DDBJ whole genome shotgun (WGS) entry which is preliminary data.</text>
</comment>
<dbReference type="OrthoDB" id="3538597at2759"/>
<evidence type="ECO:0000313" key="2">
    <source>
        <dbReference type="Proteomes" id="UP000566819"/>
    </source>
</evidence>
<accession>A0A8H4QLJ5</accession>
<dbReference type="Proteomes" id="UP000566819">
    <property type="component" value="Unassembled WGS sequence"/>
</dbReference>
<reference evidence="1 2" key="1">
    <citation type="submission" date="2020-03" db="EMBL/GenBank/DDBJ databases">
        <title>Draft Genome Sequence of Cudoniella acicularis.</title>
        <authorList>
            <person name="Buettner E."/>
            <person name="Kellner H."/>
        </authorList>
    </citation>
    <scope>NUCLEOTIDE SEQUENCE [LARGE SCALE GENOMIC DNA]</scope>
    <source>
        <strain evidence="1 2">DSM 108380</strain>
    </source>
</reference>
<proteinExistence type="predicted"/>
<gene>
    <name evidence="1" type="ORF">G7Y89_g15502</name>
</gene>